<dbReference type="FunFam" id="1.10.1200.10:FF:000005">
    <property type="entry name" value="Nonribosomal peptide synthetase 1"/>
    <property type="match status" value="1"/>
</dbReference>
<dbReference type="CDD" id="cd19531">
    <property type="entry name" value="LCL_NRPS-like"/>
    <property type="match status" value="1"/>
</dbReference>
<dbReference type="InterPro" id="IPR025110">
    <property type="entry name" value="AMP-bd_C"/>
</dbReference>
<keyword evidence="8" id="KW-1185">Reference proteome</keyword>
<dbReference type="PANTHER" id="PTHR45398:SF1">
    <property type="entry name" value="ENZYME, PUTATIVE (JCVI)-RELATED"/>
    <property type="match status" value="1"/>
</dbReference>
<evidence type="ECO:0000256" key="3">
    <source>
        <dbReference type="ARBA" id="ARBA00022450"/>
    </source>
</evidence>
<dbReference type="InterPro" id="IPR010060">
    <property type="entry name" value="NRPS_synth"/>
</dbReference>
<dbReference type="SUPFAM" id="SSF56801">
    <property type="entry name" value="Acetyl-CoA synthetase-like"/>
    <property type="match status" value="1"/>
</dbReference>
<feature type="domain" description="Carrier" evidence="6">
    <location>
        <begin position="1054"/>
        <end position="1128"/>
    </location>
</feature>
<dbReference type="FunFam" id="3.30.559.10:FF:000012">
    <property type="entry name" value="Non-ribosomal peptide synthetase"/>
    <property type="match status" value="1"/>
</dbReference>
<dbReference type="PROSITE" id="PS50075">
    <property type="entry name" value="CARRIER"/>
    <property type="match status" value="1"/>
</dbReference>
<accession>A0A1J1LSA7</accession>
<dbReference type="InterPro" id="IPR000873">
    <property type="entry name" value="AMP-dep_synth/lig_dom"/>
</dbReference>
<dbReference type="PROSITE" id="PS00455">
    <property type="entry name" value="AMP_BINDING"/>
    <property type="match status" value="1"/>
</dbReference>
<dbReference type="Pfam" id="PF13193">
    <property type="entry name" value="AMP-binding_C"/>
    <property type="match status" value="1"/>
</dbReference>
<dbReference type="OrthoDB" id="9778383at2"/>
<dbReference type="GO" id="GO:0043041">
    <property type="term" value="P:amino acid activation for nonribosomal peptide biosynthetic process"/>
    <property type="evidence" value="ECO:0007669"/>
    <property type="project" value="UniProtKB-ARBA"/>
</dbReference>
<comment type="similarity">
    <text evidence="2">Belongs to the ATP-dependent AMP-binding enzyme family.</text>
</comment>
<dbReference type="Gene3D" id="1.10.10.1830">
    <property type="entry name" value="Non-ribosomal peptide synthase, adenylation domain"/>
    <property type="match status" value="1"/>
</dbReference>
<dbReference type="RefSeq" id="WP_072722007.1">
    <property type="nucleotide sequence ID" value="NZ_LN889813.1"/>
</dbReference>
<organism evidence="7 8">
    <name type="scientific">Planktothrix tepida PCC 9214</name>
    <dbReference type="NCBI Taxonomy" id="671072"/>
    <lineage>
        <taxon>Bacteria</taxon>
        <taxon>Bacillati</taxon>
        <taxon>Cyanobacteriota</taxon>
        <taxon>Cyanophyceae</taxon>
        <taxon>Oscillatoriophycideae</taxon>
        <taxon>Oscillatoriales</taxon>
        <taxon>Microcoleaceae</taxon>
        <taxon>Planktothrix</taxon>
    </lineage>
</organism>
<dbReference type="InterPro" id="IPR044894">
    <property type="entry name" value="TubC_N_sf"/>
</dbReference>
<dbReference type="PROSITE" id="PS00012">
    <property type="entry name" value="PHOSPHOPANTETHEINE"/>
    <property type="match status" value="1"/>
</dbReference>
<dbReference type="STRING" id="671072.PL9214650517"/>
<dbReference type="FunFam" id="2.30.38.10:FF:000001">
    <property type="entry name" value="Non-ribosomal peptide synthetase PvdI"/>
    <property type="match status" value="1"/>
</dbReference>
<dbReference type="InterPro" id="IPR036736">
    <property type="entry name" value="ACP-like_sf"/>
</dbReference>
<evidence type="ECO:0000256" key="1">
    <source>
        <dbReference type="ARBA" id="ARBA00001957"/>
    </source>
</evidence>
<dbReference type="FunFam" id="3.30.300.30:FF:000010">
    <property type="entry name" value="Enterobactin synthetase component F"/>
    <property type="match status" value="1"/>
</dbReference>
<dbReference type="Gene3D" id="3.30.559.10">
    <property type="entry name" value="Chloramphenicol acetyltransferase-like domain"/>
    <property type="match status" value="3"/>
</dbReference>
<dbReference type="InterPro" id="IPR041464">
    <property type="entry name" value="TubC_N"/>
</dbReference>
<dbReference type="PANTHER" id="PTHR45398">
    <property type="match status" value="1"/>
</dbReference>
<sequence>MNLNHFLAELAEQNVKLWVEADQLRIRAPKGVLTPQLRDLLTVHKAELILLLSQSDIRANNTEIPLVNVSREQNLPVSFAQERLWFLSQLEPNNPSYNEPVALRLIGFLNIVALEQSLNQIIQRHEVLRTNFVTVDGQPVQVMNNSRTVKVPIVDITTRPESEKAISCQQLITSVVQQPFDLANDPLIQVTLVKLTDTEHILLLNIHHIIWDAQSADVLVGELATCYTALCNHLSLQLPELPIQYADFAVWQRQWCSGKVLSSQLDYWKQQLQGAPALLELPTDRPRGVSQTFQGAHQKFTLSKQLTEALISFSQRQGVTLFMTLLAAFQTLLYRYTGQTDICIGTPITNRNRPEIEKLIGFFINMLVLRTELSGDLSFADLLYRVRDVALGAYAHQDLPFEKLVEELQPARNLSYTPLFQVGFVLYAPMPQIQMAGLTVSSLAIETATAKFDLSLTLENTDAGLIGQWEYKTDLFDATTITRMVGHFQTLLTAIVTNPEQKLSSLPLLTTAERQQLLVEWNSTQTEYPRQTFIHQLFEEQVERTPNAVAVVCQDTQLTYQELNTKANQLAHYLQKLGVQPEVCTGICVERSLGMVIGLLAILKAGGAYVPLDPNYPSDRLAYMLSDSQISVLLTQNNLVDSLPENKAKIVCLDSDSEIFNTYPHEIPVTRLKPNNLAYVIYTSGSTGKPKGVMIEHQSLVNFTQAAICEHEISKSDTILQFASINFDAANEEIFSGLTTGATLVLRTEEMLNSVSTFVQKCREYKLTVLFLPTAYWQQLISELVRTNQSLPETIRVINIGGERLLPQKFKLWQKYVANTLHPPVLIHGYGPTEATVVATFCNLSQLEPNNWQREVPIGRPIANVQVYILDRILQPVPIGVPGELYIGGEGVARGYLNNPTLTAEKFIHNPFKEEHQASERLYKTGDLARYLPNGNIEFLGRIDYQVKIRGFRIELGEIEAVLTTHPEVKEAVVIVREDQPSYKHLIAYIVAHEQSKIQNQLRSFLKQKLPDYMIPATFVMLDELPLTPNGKVNRHVLPKPNWEEINSIGNFVPPRTETEQVLANIWSDVLRRKQVGIYDNFFELGGDSIISIQIIAAANQAGLQLTPKQLFQHQTIAELAIVANTTTSISAEQGLVTGEVPLTPIQHWFFEQNWLEPHHFNQSMLFLVPANLNPDLLKQAIEKLLLHHDALRMRFVHSELGWQQINGDSYKSIPFEIVDLSKVPIAKQQEAIETRAAKLQTSLDLSVGQVISLVLFKLGGTSCDRLFIIIHHLVVDGVSWRILLSDLSTAYQQLVNNQNVQLPPKTTSFKEWAIRQENYGRSPALTPELHYWLAPYPADLASLPLDIPGREANTEGSIDQVITYLSKEETRTLLETIPVVYNTMINDVLLTALTQTLTQWTDSRFLLISLEGHGREELFEGVDLSRTVGWFTSVFPVLLELKNTNNLQATLQSIKEQLRLIPNRGIGYGILRYFSQADISKQLQNLPVPEVSFNYLGQFEQLFSESIILGFAPENMGANFSSLANRTYLLDIVGLVADGQLQMTWIYSQNCHRRDTIEYLANQYTESLKMLIGHCQSQEIEKYSSLDVSRTTVSQIPLHLLKLPEDISELLPNNTEEAYPLAKMQEFILHHYSNDLQKMGVYHCQQSFDIYDDNLDVEALKKSLEILVQKHPAFRTVFILKNGSPAFQVVKKNVNFSIVEEDLSNIKSNEQENYIDVVLQQDRYNLFKVENPNEPLFRFWIFRKAKHKIEFLMSFHHAIIDGWSSIEFRNELSELYSQIKKGKEIQVSASANVYKEFVALEQEIIASKDASDFWKFYLRNYTYQPLQPCTAYVHTVDVVAEECTLNSEIILGVKKLCRELKVSQKAIFLSAYLDLIVAENKENTVSVGIVTNGRTERLSDPFKAVGLFWNMVPFCQSTIDNKYLQIQNVQNGLIDIEPYVNYPLQQILLEQQKTELFFATFNFLHFHNAKISGDSSSWKITERRYHDKFHFPLNYVVSIDPLEETLTVRLESDQMYFTPDQNRLLIKKYINILKEVIDPE</sequence>
<protein>
    <submittedName>
        <fullName evidence="7">Non ribosomal peptide synthetase</fullName>
    </submittedName>
</protein>
<comment type="cofactor">
    <cofactor evidence="1">
        <name>pantetheine 4'-phosphate</name>
        <dbReference type="ChEBI" id="CHEBI:47942"/>
    </cofactor>
</comment>
<evidence type="ECO:0000313" key="8">
    <source>
        <dbReference type="Proteomes" id="UP000184315"/>
    </source>
</evidence>
<evidence type="ECO:0000256" key="5">
    <source>
        <dbReference type="ARBA" id="ARBA00023194"/>
    </source>
</evidence>
<dbReference type="FunFam" id="3.40.50.12780:FF:000012">
    <property type="entry name" value="Non-ribosomal peptide synthetase"/>
    <property type="match status" value="1"/>
</dbReference>
<dbReference type="Pfam" id="PF00501">
    <property type="entry name" value="AMP-binding"/>
    <property type="match status" value="1"/>
</dbReference>
<dbReference type="Proteomes" id="UP000184315">
    <property type="component" value="Unassembled WGS sequence"/>
</dbReference>
<proteinExistence type="inferred from homology"/>
<dbReference type="GO" id="GO:0044550">
    <property type="term" value="P:secondary metabolite biosynthetic process"/>
    <property type="evidence" value="ECO:0007669"/>
    <property type="project" value="UniProtKB-ARBA"/>
</dbReference>
<dbReference type="NCBIfam" id="TIGR01733">
    <property type="entry name" value="AA-adenyl-dom"/>
    <property type="match status" value="1"/>
</dbReference>
<gene>
    <name evidence="7" type="ORF">PL9214650517</name>
</gene>
<dbReference type="InterPro" id="IPR023213">
    <property type="entry name" value="CAT-like_dom_sf"/>
</dbReference>
<dbReference type="EMBL" id="CZDF01000172">
    <property type="protein sequence ID" value="CUR35078.1"/>
    <property type="molecule type" value="Genomic_DNA"/>
</dbReference>
<evidence type="ECO:0000256" key="4">
    <source>
        <dbReference type="ARBA" id="ARBA00022553"/>
    </source>
</evidence>
<dbReference type="FunFam" id="3.40.50.980:FF:000001">
    <property type="entry name" value="Non-ribosomal peptide synthetase"/>
    <property type="match status" value="1"/>
</dbReference>
<dbReference type="InterPro" id="IPR010071">
    <property type="entry name" value="AA_adenyl_dom"/>
</dbReference>
<dbReference type="Gene3D" id="2.30.38.10">
    <property type="entry name" value="Luciferase, Domain 3"/>
    <property type="match status" value="1"/>
</dbReference>
<dbReference type="SUPFAM" id="SSF47336">
    <property type="entry name" value="ACP-like"/>
    <property type="match status" value="1"/>
</dbReference>
<keyword evidence="4" id="KW-0597">Phosphoprotein</keyword>
<dbReference type="Gene3D" id="3.30.559.30">
    <property type="entry name" value="Nonribosomal peptide synthetase, condensation domain"/>
    <property type="match status" value="3"/>
</dbReference>
<evidence type="ECO:0000313" key="7">
    <source>
        <dbReference type="EMBL" id="CUR35078.1"/>
    </source>
</evidence>
<dbReference type="Pfam" id="PF00668">
    <property type="entry name" value="Condensation"/>
    <property type="match status" value="3"/>
</dbReference>
<dbReference type="GO" id="GO:0017000">
    <property type="term" value="P:antibiotic biosynthetic process"/>
    <property type="evidence" value="ECO:0007669"/>
    <property type="project" value="UniProtKB-KW"/>
</dbReference>
<dbReference type="GO" id="GO:0003824">
    <property type="term" value="F:catalytic activity"/>
    <property type="evidence" value="ECO:0007669"/>
    <property type="project" value="InterPro"/>
</dbReference>
<dbReference type="Pfam" id="PF00550">
    <property type="entry name" value="PP-binding"/>
    <property type="match status" value="1"/>
</dbReference>
<reference evidence="8" key="1">
    <citation type="submission" date="2015-10" db="EMBL/GenBank/DDBJ databases">
        <authorList>
            <person name="Regsiter A."/>
            <person name="william w."/>
        </authorList>
    </citation>
    <scope>NUCLEOTIDE SEQUENCE [LARGE SCALE GENOMIC DNA]</scope>
</reference>
<dbReference type="Pfam" id="PF18563">
    <property type="entry name" value="TubC_N"/>
    <property type="match status" value="1"/>
</dbReference>
<dbReference type="Gene3D" id="3.40.50.980">
    <property type="match status" value="2"/>
</dbReference>
<dbReference type="InterPro" id="IPR020845">
    <property type="entry name" value="AMP-binding_CS"/>
</dbReference>
<dbReference type="InterPro" id="IPR001242">
    <property type="entry name" value="Condensation_dom"/>
</dbReference>
<dbReference type="InterPro" id="IPR045851">
    <property type="entry name" value="AMP-bd_C_sf"/>
</dbReference>
<name>A0A1J1LSA7_9CYAN</name>
<dbReference type="InterPro" id="IPR006162">
    <property type="entry name" value="Ppantetheine_attach_site"/>
</dbReference>
<dbReference type="NCBIfam" id="TIGR01720">
    <property type="entry name" value="NRPS-para261"/>
    <property type="match status" value="1"/>
</dbReference>
<dbReference type="FunFam" id="3.30.559.30:FF:000001">
    <property type="entry name" value="Non-ribosomal peptide synthetase"/>
    <property type="match status" value="1"/>
</dbReference>
<dbReference type="GO" id="GO:0008610">
    <property type="term" value="P:lipid biosynthetic process"/>
    <property type="evidence" value="ECO:0007669"/>
    <property type="project" value="UniProtKB-ARBA"/>
</dbReference>
<evidence type="ECO:0000256" key="2">
    <source>
        <dbReference type="ARBA" id="ARBA00006432"/>
    </source>
</evidence>
<dbReference type="SUPFAM" id="SSF52777">
    <property type="entry name" value="CoA-dependent acyltransferases"/>
    <property type="match status" value="6"/>
</dbReference>
<keyword evidence="3" id="KW-0596">Phosphopantetheine</keyword>
<keyword evidence="5" id="KW-0045">Antibiotic biosynthesis</keyword>
<dbReference type="CDD" id="cd19534">
    <property type="entry name" value="E_NRPS"/>
    <property type="match status" value="1"/>
</dbReference>
<evidence type="ECO:0000259" key="6">
    <source>
        <dbReference type="PROSITE" id="PS50075"/>
    </source>
</evidence>
<dbReference type="InterPro" id="IPR009081">
    <property type="entry name" value="PP-bd_ACP"/>
</dbReference>
<dbReference type="Gene3D" id="3.30.300.30">
    <property type="match status" value="1"/>
</dbReference>
<dbReference type="Gene3D" id="1.10.1200.10">
    <property type="entry name" value="ACP-like"/>
    <property type="match status" value="1"/>
</dbReference>